<dbReference type="EMBL" id="JAULJE010000003">
    <property type="protein sequence ID" value="KAK1345399.1"/>
    <property type="molecule type" value="Genomic_DNA"/>
</dbReference>
<keyword evidence="2" id="KW-1185">Reference proteome</keyword>
<dbReference type="Proteomes" id="UP001177744">
    <property type="component" value="Unassembled WGS sequence"/>
</dbReference>
<evidence type="ECO:0000313" key="1">
    <source>
        <dbReference type="EMBL" id="KAK1345399.1"/>
    </source>
</evidence>
<accession>A0AA40I965</accession>
<organism evidence="1 2">
    <name type="scientific">Cnephaeus nilssonii</name>
    <name type="common">Northern bat</name>
    <name type="synonym">Eptesicus nilssonii</name>
    <dbReference type="NCBI Taxonomy" id="3371016"/>
    <lineage>
        <taxon>Eukaryota</taxon>
        <taxon>Metazoa</taxon>
        <taxon>Chordata</taxon>
        <taxon>Craniata</taxon>
        <taxon>Vertebrata</taxon>
        <taxon>Euteleostomi</taxon>
        <taxon>Mammalia</taxon>
        <taxon>Eutheria</taxon>
        <taxon>Laurasiatheria</taxon>
        <taxon>Chiroptera</taxon>
        <taxon>Yangochiroptera</taxon>
        <taxon>Vespertilionidae</taxon>
        <taxon>Cnephaeus</taxon>
    </lineage>
</organism>
<proteinExistence type="predicted"/>
<protein>
    <submittedName>
        <fullName evidence="1">Uncharacterized protein</fullName>
    </submittedName>
</protein>
<sequence length="85" mass="9080">MNPERRALGILLTQDETVSVLQRTVLTGSDWKCFSVTHAVERGVSEVPPPQLLGVGRDLGASELVSNPGDGGFPVFERCCSVLAL</sequence>
<gene>
    <name evidence="1" type="ORF">QTO34_014111</name>
</gene>
<name>A0AA40I965_CNENI</name>
<dbReference type="AlphaFoldDB" id="A0AA40I965"/>
<reference evidence="1" key="1">
    <citation type="submission" date="2023-06" db="EMBL/GenBank/DDBJ databases">
        <title>Reference genome for the Northern bat (Eptesicus nilssonii), a most northern bat species.</title>
        <authorList>
            <person name="Laine V.N."/>
            <person name="Pulliainen A.T."/>
            <person name="Lilley T.M."/>
        </authorList>
    </citation>
    <scope>NUCLEOTIDE SEQUENCE</scope>
    <source>
        <strain evidence="1">BLF_Eptnil</strain>
        <tissue evidence="1">Kidney</tissue>
    </source>
</reference>
<evidence type="ECO:0000313" key="2">
    <source>
        <dbReference type="Proteomes" id="UP001177744"/>
    </source>
</evidence>
<comment type="caution">
    <text evidence="1">The sequence shown here is derived from an EMBL/GenBank/DDBJ whole genome shotgun (WGS) entry which is preliminary data.</text>
</comment>